<accession>A0AAJ0C8U7</accession>
<dbReference type="InterPro" id="IPR009053">
    <property type="entry name" value="Prefoldin"/>
</dbReference>
<evidence type="ECO:0000256" key="5">
    <source>
        <dbReference type="SAM" id="Coils"/>
    </source>
</evidence>
<dbReference type="Gene3D" id="1.10.287.370">
    <property type="match status" value="1"/>
</dbReference>
<dbReference type="InterPro" id="IPR016661">
    <property type="entry name" value="PFDN4"/>
</dbReference>
<evidence type="ECO:0000256" key="1">
    <source>
        <dbReference type="ARBA" id="ARBA00008045"/>
    </source>
</evidence>
<evidence type="ECO:0000256" key="3">
    <source>
        <dbReference type="ARBA" id="ARBA00024667"/>
    </source>
</evidence>
<evidence type="ECO:0000256" key="4">
    <source>
        <dbReference type="PIRNR" id="PIRNR016477"/>
    </source>
</evidence>
<name>A0AAJ0C8U7_9PEZI</name>
<dbReference type="GO" id="GO:0051082">
    <property type="term" value="F:unfolded protein binding"/>
    <property type="evidence" value="ECO:0007669"/>
    <property type="project" value="InterPro"/>
</dbReference>
<dbReference type="Proteomes" id="UP001244011">
    <property type="component" value="Unassembled WGS sequence"/>
</dbReference>
<proteinExistence type="inferred from homology"/>
<comment type="caution">
    <text evidence="6">The sequence shown here is derived from an EMBL/GenBank/DDBJ whole genome shotgun (WGS) entry which is preliminary data.</text>
</comment>
<organism evidence="6 7">
    <name type="scientific">Phialemonium atrogriseum</name>
    <dbReference type="NCBI Taxonomy" id="1093897"/>
    <lineage>
        <taxon>Eukaryota</taxon>
        <taxon>Fungi</taxon>
        <taxon>Dikarya</taxon>
        <taxon>Ascomycota</taxon>
        <taxon>Pezizomycotina</taxon>
        <taxon>Sordariomycetes</taxon>
        <taxon>Sordariomycetidae</taxon>
        <taxon>Cephalothecales</taxon>
        <taxon>Cephalothecaceae</taxon>
        <taxon>Phialemonium</taxon>
    </lineage>
</organism>
<reference evidence="6" key="1">
    <citation type="submission" date="2023-06" db="EMBL/GenBank/DDBJ databases">
        <title>Genome-scale phylogeny and comparative genomics of the fungal order Sordariales.</title>
        <authorList>
            <consortium name="Lawrence Berkeley National Laboratory"/>
            <person name="Hensen N."/>
            <person name="Bonometti L."/>
            <person name="Westerberg I."/>
            <person name="Brannstrom I.O."/>
            <person name="Guillou S."/>
            <person name="Cros-Aarteil S."/>
            <person name="Calhoun S."/>
            <person name="Haridas S."/>
            <person name="Kuo A."/>
            <person name="Mondo S."/>
            <person name="Pangilinan J."/>
            <person name="Riley R."/>
            <person name="Labutti K."/>
            <person name="Andreopoulos B."/>
            <person name="Lipzen A."/>
            <person name="Chen C."/>
            <person name="Yanf M."/>
            <person name="Daum C."/>
            <person name="Ng V."/>
            <person name="Clum A."/>
            <person name="Steindorff A."/>
            <person name="Ohm R."/>
            <person name="Martin F."/>
            <person name="Silar P."/>
            <person name="Natvig D."/>
            <person name="Lalanne C."/>
            <person name="Gautier V."/>
            <person name="Ament-Velasquez S.L."/>
            <person name="Kruys A."/>
            <person name="Hutchinson M.I."/>
            <person name="Powell A.J."/>
            <person name="Barry K."/>
            <person name="Miller A.N."/>
            <person name="Grigoriev I.V."/>
            <person name="Debuchy R."/>
            <person name="Gladieux P."/>
            <person name="Thoren M.H."/>
            <person name="Johannesson H."/>
        </authorList>
    </citation>
    <scope>NUCLEOTIDE SEQUENCE</scope>
    <source>
        <strain evidence="6">8032-3</strain>
    </source>
</reference>
<dbReference type="GO" id="GO:0005737">
    <property type="term" value="C:cytoplasm"/>
    <property type="evidence" value="ECO:0007669"/>
    <property type="project" value="UniProtKB-ARBA"/>
</dbReference>
<keyword evidence="2 4" id="KW-0143">Chaperone</keyword>
<dbReference type="RefSeq" id="XP_060288511.1">
    <property type="nucleotide sequence ID" value="XM_060425749.1"/>
</dbReference>
<dbReference type="PANTHER" id="PTHR21100:SF9">
    <property type="entry name" value="PREFOLDIN SUBUNIT 4"/>
    <property type="match status" value="1"/>
</dbReference>
<protein>
    <recommendedName>
        <fullName evidence="4">Prefoldin subunit 4</fullName>
    </recommendedName>
</protein>
<feature type="coiled-coil region" evidence="5">
    <location>
        <begin position="95"/>
        <end position="122"/>
    </location>
</feature>
<feature type="coiled-coil region" evidence="5">
    <location>
        <begin position="41"/>
        <end position="68"/>
    </location>
</feature>
<dbReference type="PIRSF" id="PIRSF016477">
    <property type="entry name" value="Prefoldin_subunit_4"/>
    <property type="match status" value="1"/>
</dbReference>
<dbReference type="GeneID" id="85308936"/>
<comment type="function">
    <text evidence="3 4">Binds specifically to cytosolic chaperonin (c-CPN) and transfers target proteins to it. Binds to nascent polypeptide chain and promotes folding in an environment in which there are many competing pathways for nonnative proteins.</text>
</comment>
<dbReference type="PANTHER" id="PTHR21100">
    <property type="entry name" value="PREFOLDIN SUBUNIT 4"/>
    <property type="match status" value="1"/>
</dbReference>
<dbReference type="SUPFAM" id="SSF46579">
    <property type="entry name" value="Prefoldin"/>
    <property type="match status" value="1"/>
</dbReference>
<dbReference type="AlphaFoldDB" id="A0AAJ0C8U7"/>
<dbReference type="GO" id="GO:0006457">
    <property type="term" value="P:protein folding"/>
    <property type="evidence" value="ECO:0007669"/>
    <property type="project" value="UniProtKB-UniRule"/>
</dbReference>
<comment type="subunit">
    <text evidence="4">Heterohexamer of two PFD-alpha type and four PFD-beta type subunits.</text>
</comment>
<comment type="similarity">
    <text evidence="1 4">Belongs to the prefoldin subunit beta family.</text>
</comment>
<evidence type="ECO:0000256" key="2">
    <source>
        <dbReference type="ARBA" id="ARBA00023186"/>
    </source>
</evidence>
<sequence>MQRRMLTKEDEEAAGEEIEVRREDQNKINRFSRLHQRELMIQEELKTKNKEKEELDDITAELELGDEDEPVPYKIGDAFFHVPLPQAQEMLAITGARVDEDINGLEEKLETLRDEMTELKVQLYARFGKTINLET</sequence>
<dbReference type="Pfam" id="PF01920">
    <property type="entry name" value="Prefoldin_2"/>
    <property type="match status" value="1"/>
</dbReference>
<gene>
    <name evidence="6" type="ORF">QBC33DRAFT_510176</name>
</gene>
<keyword evidence="5" id="KW-0175">Coiled coil</keyword>
<dbReference type="CDD" id="cd23165">
    <property type="entry name" value="Prefoldin_4"/>
    <property type="match status" value="1"/>
</dbReference>
<dbReference type="FunFam" id="1.10.287.370:FF:000005">
    <property type="entry name" value="Prefoldin subunit 4"/>
    <property type="match status" value="1"/>
</dbReference>
<keyword evidence="7" id="KW-1185">Reference proteome</keyword>
<evidence type="ECO:0000313" key="7">
    <source>
        <dbReference type="Proteomes" id="UP001244011"/>
    </source>
</evidence>
<evidence type="ECO:0000313" key="6">
    <source>
        <dbReference type="EMBL" id="KAK1772298.1"/>
    </source>
</evidence>
<dbReference type="EMBL" id="MU838997">
    <property type="protein sequence ID" value="KAK1772298.1"/>
    <property type="molecule type" value="Genomic_DNA"/>
</dbReference>
<dbReference type="InterPro" id="IPR002777">
    <property type="entry name" value="PFD_beta-like"/>
</dbReference>
<dbReference type="GO" id="GO:0016272">
    <property type="term" value="C:prefoldin complex"/>
    <property type="evidence" value="ECO:0007669"/>
    <property type="project" value="UniProtKB-UniRule"/>
</dbReference>